<dbReference type="AlphaFoldDB" id="A0A1J0R5A9"/>
<keyword evidence="7" id="KW-0325">Glycoprotein</keyword>
<keyword evidence="8" id="KW-0449">Lipoprotein</keyword>
<sequence length="520" mass="55579">MGREQKKGSQNAIPKRQAAKIRPATLALILIIAAANQVFQHADAAAKNLAEFRVLCRLISLAQLTPPDQSKNVVEDSIAAEIDVLNMSASMGSWQNNFVTASTTPSKDAPDCTKAAKPISCDENYERYKAAYEKLKAALQDNEKKESYAIKPPITQTATGRRVQKQLDKLARQARTIASQHAPTGPTGHITLSQKAKHELQQAIYGTQAAPGATNCNHIWTNTGTRQSDCSGNKAGTSLAGDIICVCGKDGTQNTDICGTGITDGTTNWEAGGSTAKATEILAKCAKAEQSELTAGNLRQAVAAALSLLKETGGAGHKLVLGAEANDNTCKTSDDAACVQYGAAVSATKEVKIQPKWADHILEAANVLDTIEKAKERATTERQHLEDLKQRAEALYATLKIPEDTAKRQDQHEGSGIAPVQQNKCKLKNTTAEECSSEQCDYDSEKKECKTRPGSETPAAGAGNGAMAGAGTTGCSENFNDKEKCEANKRCKWKNNTCKDFSIFVSKKVSLMAAIFMSIV</sequence>
<evidence type="ECO:0000256" key="7">
    <source>
        <dbReference type="ARBA" id="ARBA00023180"/>
    </source>
</evidence>
<keyword evidence="4" id="KW-0336">GPI-anchor</keyword>
<evidence type="ECO:0000256" key="8">
    <source>
        <dbReference type="ARBA" id="ARBA00023288"/>
    </source>
</evidence>
<dbReference type="Pfam" id="PF13206">
    <property type="entry name" value="VSG_B"/>
    <property type="match status" value="1"/>
</dbReference>
<evidence type="ECO:0000256" key="6">
    <source>
        <dbReference type="ARBA" id="ARBA00023136"/>
    </source>
</evidence>
<evidence type="ECO:0000256" key="1">
    <source>
        <dbReference type="ARBA" id="ARBA00002523"/>
    </source>
</evidence>
<accession>A0A1J0R5A9</accession>
<evidence type="ECO:0000256" key="4">
    <source>
        <dbReference type="ARBA" id="ARBA00022622"/>
    </source>
</evidence>
<dbReference type="Pfam" id="PF10659">
    <property type="entry name" value="Trypan_glycop_C"/>
    <property type="match status" value="1"/>
</dbReference>
<name>A0A1J0R5A9_9TRYP</name>
<evidence type="ECO:0000313" key="13">
    <source>
        <dbReference type="EMBL" id="APD73013.1"/>
    </source>
</evidence>
<dbReference type="EMBL" id="KX699057">
    <property type="protein sequence ID" value="APD73013.1"/>
    <property type="molecule type" value="Genomic_DNA"/>
</dbReference>
<evidence type="ECO:0000256" key="3">
    <source>
        <dbReference type="ARBA" id="ARBA00022475"/>
    </source>
</evidence>
<protein>
    <submittedName>
        <fullName evidence="13">Variant surface glycoprotein 1125.162</fullName>
    </submittedName>
</protein>
<dbReference type="GO" id="GO:0005886">
    <property type="term" value="C:plasma membrane"/>
    <property type="evidence" value="ECO:0007669"/>
    <property type="project" value="UniProtKB-SubCell"/>
</dbReference>
<evidence type="ECO:0000256" key="10">
    <source>
        <dbReference type="SAM" id="MobiDB-lite"/>
    </source>
</evidence>
<dbReference type="GO" id="GO:0098552">
    <property type="term" value="C:side of membrane"/>
    <property type="evidence" value="ECO:0007669"/>
    <property type="project" value="UniProtKB-KW"/>
</dbReference>
<dbReference type="InterPro" id="IPR025932">
    <property type="entry name" value="Trypano_VSG_B_N_dom"/>
</dbReference>
<comment type="function">
    <text evidence="1">VSG forms a coat on the surface of the parasite. The trypanosome evades the immune response of the host by expressing a series of antigenically distinct VSGs from an estimated 1000 VSG genes.</text>
</comment>
<comment type="subcellular location">
    <subcellularLocation>
        <location evidence="2">Cell membrane</location>
        <topology evidence="2">Lipid-anchor</topology>
        <topology evidence="2">GPI-anchor</topology>
    </subcellularLocation>
</comment>
<feature type="region of interest" description="Disordered" evidence="10">
    <location>
        <begin position="446"/>
        <end position="467"/>
    </location>
</feature>
<proteinExistence type="predicted"/>
<keyword evidence="5" id="KW-0732">Signal</keyword>
<reference evidence="13" key="1">
    <citation type="submission" date="2016-08" db="EMBL/GenBank/DDBJ databases">
        <title>VSG repertoire of Trypanosoma brucei EATRO 1125.</title>
        <authorList>
            <person name="Cross G.A."/>
        </authorList>
    </citation>
    <scope>NUCLEOTIDE SEQUENCE</scope>
    <source>
        <strain evidence="13">EATRO 1125</strain>
    </source>
</reference>
<feature type="coiled-coil region" evidence="9">
    <location>
        <begin position="368"/>
        <end position="395"/>
    </location>
</feature>
<keyword evidence="9" id="KW-0175">Coiled coil</keyword>
<keyword evidence="3" id="KW-1003">Cell membrane</keyword>
<feature type="domain" description="Trypanosome variant surface glycoprotein B-type N-terminal" evidence="12">
    <location>
        <begin position="31"/>
        <end position="386"/>
    </location>
</feature>
<evidence type="ECO:0000256" key="5">
    <source>
        <dbReference type="ARBA" id="ARBA00022729"/>
    </source>
</evidence>
<evidence type="ECO:0000256" key="2">
    <source>
        <dbReference type="ARBA" id="ARBA00004609"/>
    </source>
</evidence>
<evidence type="ECO:0000259" key="11">
    <source>
        <dbReference type="Pfam" id="PF10659"/>
    </source>
</evidence>
<dbReference type="InterPro" id="IPR019609">
    <property type="entry name" value="Variant_surf_glycoprt_trypan_C"/>
</dbReference>
<dbReference type="VEuPathDB" id="TriTrypDB:Tb427_000717700"/>
<organism evidence="13">
    <name type="scientific">Trypanosoma brucei</name>
    <dbReference type="NCBI Taxonomy" id="5691"/>
    <lineage>
        <taxon>Eukaryota</taxon>
        <taxon>Discoba</taxon>
        <taxon>Euglenozoa</taxon>
        <taxon>Kinetoplastea</taxon>
        <taxon>Metakinetoplastina</taxon>
        <taxon>Trypanosomatida</taxon>
        <taxon>Trypanosomatidae</taxon>
        <taxon>Trypanosoma</taxon>
    </lineage>
</organism>
<evidence type="ECO:0000259" key="12">
    <source>
        <dbReference type="Pfam" id="PF13206"/>
    </source>
</evidence>
<feature type="domain" description="Trypanosome variant surface glycoprotein C-terminal" evidence="11">
    <location>
        <begin position="425"/>
        <end position="519"/>
    </location>
</feature>
<keyword evidence="6" id="KW-0472">Membrane</keyword>
<evidence type="ECO:0000256" key="9">
    <source>
        <dbReference type="SAM" id="Coils"/>
    </source>
</evidence>